<feature type="transmembrane region" description="Helical" evidence="1">
    <location>
        <begin position="137"/>
        <end position="159"/>
    </location>
</feature>
<dbReference type="EMBL" id="JBHSQH010000001">
    <property type="protein sequence ID" value="MFC5971968.1"/>
    <property type="molecule type" value="Genomic_DNA"/>
</dbReference>
<keyword evidence="1" id="KW-0812">Transmembrane</keyword>
<accession>A0ABD5RNQ4</accession>
<keyword evidence="3" id="KW-1185">Reference proteome</keyword>
<evidence type="ECO:0000313" key="2">
    <source>
        <dbReference type="EMBL" id="MFC5971968.1"/>
    </source>
</evidence>
<name>A0ABD5RNQ4_9EURY</name>
<reference evidence="2 3" key="1">
    <citation type="journal article" date="2019" name="Int. J. Syst. Evol. Microbiol.">
        <title>The Global Catalogue of Microorganisms (GCM) 10K type strain sequencing project: providing services to taxonomists for standard genome sequencing and annotation.</title>
        <authorList>
            <consortium name="The Broad Institute Genomics Platform"/>
            <consortium name="The Broad Institute Genome Sequencing Center for Infectious Disease"/>
            <person name="Wu L."/>
            <person name="Ma J."/>
        </authorList>
    </citation>
    <scope>NUCLEOTIDE SEQUENCE [LARGE SCALE GENOMIC DNA]</scope>
    <source>
        <strain evidence="2 3">CGMCC 1.12543</strain>
    </source>
</reference>
<dbReference type="PANTHER" id="PTHR43471:SF1">
    <property type="entry name" value="ABC TRANSPORTER PERMEASE PROTEIN NOSY-RELATED"/>
    <property type="match status" value="1"/>
</dbReference>
<evidence type="ECO:0000313" key="3">
    <source>
        <dbReference type="Proteomes" id="UP001596099"/>
    </source>
</evidence>
<feature type="transmembrane region" description="Helical" evidence="1">
    <location>
        <begin position="171"/>
        <end position="193"/>
    </location>
</feature>
<dbReference type="GO" id="GO:0005886">
    <property type="term" value="C:plasma membrane"/>
    <property type="evidence" value="ECO:0007669"/>
    <property type="project" value="UniProtKB-SubCell"/>
</dbReference>
<keyword evidence="1" id="KW-1133">Transmembrane helix</keyword>
<feature type="transmembrane region" description="Helical" evidence="1">
    <location>
        <begin position="21"/>
        <end position="39"/>
    </location>
</feature>
<evidence type="ECO:0000256" key="1">
    <source>
        <dbReference type="SAM" id="Phobius"/>
    </source>
</evidence>
<gene>
    <name evidence="2" type="ORF">ACFPYI_11555</name>
</gene>
<organism evidence="2 3">
    <name type="scientific">Halomarina salina</name>
    <dbReference type="NCBI Taxonomy" id="1872699"/>
    <lineage>
        <taxon>Archaea</taxon>
        <taxon>Methanobacteriati</taxon>
        <taxon>Methanobacteriota</taxon>
        <taxon>Stenosarchaea group</taxon>
        <taxon>Halobacteria</taxon>
        <taxon>Halobacteriales</taxon>
        <taxon>Natronomonadaceae</taxon>
        <taxon>Halomarina</taxon>
    </lineage>
</organism>
<feature type="transmembrane region" description="Helical" evidence="1">
    <location>
        <begin position="241"/>
        <end position="260"/>
    </location>
</feature>
<keyword evidence="1" id="KW-0472">Membrane</keyword>
<sequence>MSGWQSVAKKDVQDAVRSRRLLALVALFVLFIVVGEYLIAEVFIPSGQEVTADNVLGSLIGATVLLVPLIGLVSGYKAIAGERESGSYKLLLTMPHSRRDVVLGKFLGRGAIVATAIVAGFVAGAVGVFVLAGSFDVVQYAVFFGITLLYALAFVGLGLGISAATGSTSIAVMAGFGAFAFFQFLWVFLVGLVNDELFPNSNPELLEALFRVSPLISYNRAISSYVSRAGAGDAPFYQHGWFALLVLALWAVVPLTLGYLRFRSVDI</sequence>
<feature type="transmembrane region" description="Helical" evidence="1">
    <location>
        <begin position="106"/>
        <end position="131"/>
    </location>
</feature>
<comment type="caution">
    <text evidence="2">The sequence shown here is derived from an EMBL/GenBank/DDBJ whole genome shotgun (WGS) entry which is preliminary data.</text>
</comment>
<dbReference type="AlphaFoldDB" id="A0ABD5RNQ4"/>
<dbReference type="RefSeq" id="WP_247414887.1">
    <property type="nucleotide sequence ID" value="NZ_JALLGW010000001.1"/>
</dbReference>
<feature type="transmembrane region" description="Helical" evidence="1">
    <location>
        <begin position="59"/>
        <end position="79"/>
    </location>
</feature>
<dbReference type="PANTHER" id="PTHR43471">
    <property type="entry name" value="ABC TRANSPORTER PERMEASE"/>
    <property type="match status" value="1"/>
</dbReference>
<protein>
    <submittedName>
        <fullName evidence="2">ABC transporter permease subunit</fullName>
    </submittedName>
</protein>
<dbReference type="Proteomes" id="UP001596099">
    <property type="component" value="Unassembled WGS sequence"/>
</dbReference>
<proteinExistence type="predicted"/>
<dbReference type="Pfam" id="PF12679">
    <property type="entry name" value="ABC2_membrane_2"/>
    <property type="match status" value="1"/>
</dbReference>